<evidence type="ECO:0000313" key="7">
    <source>
        <dbReference type="EMBL" id="PHO10128.1"/>
    </source>
</evidence>
<feature type="domain" description="PAC" evidence="5">
    <location>
        <begin position="327"/>
        <end position="381"/>
    </location>
</feature>
<dbReference type="SMART" id="SM00448">
    <property type="entry name" value="REC"/>
    <property type="match status" value="2"/>
</dbReference>
<dbReference type="SUPFAM" id="SSF141868">
    <property type="entry name" value="EAL domain-like"/>
    <property type="match status" value="1"/>
</dbReference>
<feature type="coiled-coil region" evidence="2">
    <location>
        <begin position="241"/>
        <end position="268"/>
    </location>
</feature>
<dbReference type="SMART" id="SM00052">
    <property type="entry name" value="EAL"/>
    <property type="match status" value="1"/>
</dbReference>
<dbReference type="CDD" id="cd00130">
    <property type="entry name" value="PAS"/>
    <property type="match status" value="1"/>
</dbReference>
<dbReference type="SUPFAM" id="SSF52172">
    <property type="entry name" value="CheY-like"/>
    <property type="match status" value="2"/>
</dbReference>
<reference evidence="7 8" key="1">
    <citation type="submission" date="2017-09" db="EMBL/GenBank/DDBJ databases">
        <authorList>
            <person name="Perez-Cataluna A."/>
            <person name="Figueras M.J."/>
            <person name="Salas-Masso N."/>
        </authorList>
    </citation>
    <scope>NUCLEOTIDE SEQUENCE [LARGE SCALE GENOMIC DNA]</scope>
    <source>
        <strain evidence="7 8">F138-33</strain>
    </source>
</reference>
<evidence type="ECO:0000259" key="4">
    <source>
        <dbReference type="PROSITE" id="PS50112"/>
    </source>
</evidence>
<evidence type="ECO:0000313" key="8">
    <source>
        <dbReference type="Proteomes" id="UP000221384"/>
    </source>
</evidence>
<dbReference type="SUPFAM" id="SSF55785">
    <property type="entry name" value="PYP-like sensor domain (PAS domain)"/>
    <property type="match status" value="1"/>
</dbReference>
<name>A0ABX4LQU8_9BACT</name>
<accession>A0ABX4LQU8</accession>
<dbReference type="PROSITE" id="PS50883">
    <property type="entry name" value="EAL"/>
    <property type="match status" value="1"/>
</dbReference>
<dbReference type="InterPro" id="IPR001789">
    <property type="entry name" value="Sig_transdc_resp-reg_receiver"/>
</dbReference>
<dbReference type="InterPro" id="IPR011006">
    <property type="entry name" value="CheY-like_superfamily"/>
</dbReference>
<dbReference type="Pfam" id="PF08447">
    <property type="entry name" value="PAS_3"/>
    <property type="match status" value="1"/>
</dbReference>
<dbReference type="Gene3D" id="3.30.450.20">
    <property type="entry name" value="PAS domain"/>
    <property type="match status" value="1"/>
</dbReference>
<evidence type="ECO:0000259" key="3">
    <source>
        <dbReference type="PROSITE" id="PS50110"/>
    </source>
</evidence>
<keyword evidence="2" id="KW-0175">Coiled coil</keyword>
<dbReference type="SMART" id="SM00086">
    <property type="entry name" value="PAC"/>
    <property type="match status" value="1"/>
</dbReference>
<feature type="modified residue" description="4-aspartylphosphate" evidence="1">
    <location>
        <position position="53"/>
    </location>
</feature>
<evidence type="ECO:0000256" key="1">
    <source>
        <dbReference type="PROSITE-ProRule" id="PRU00169"/>
    </source>
</evidence>
<dbReference type="Gene3D" id="3.20.20.450">
    <property type="entry name" value="EAL domain"/>
    <property type="match status" value="1"/>
</dbReference>
<feature type="domain" description="PAS" evidence="4">
    <location>
        <begin position="257"/>
        <end position="326"/>
    </location>
</feature>
<dbReference type="InterPro" id="IPR050706">
    <property type="entry name" value="Cyclic-di-GMP_PDE-like"/>
</dbReference>
<feature type="modified residue" description="4-aspartylphosphate" evidence="1">
    <location>
        <position position="175"/>
    </location>
</feature>
<dbReference type="InterPro" id="IPR013655">
    <property type="entry name" value="PAS_fold_3"/>
</dbReference>
<dbReference type="CDD" id="cd00156">
    <property type="entry name" value="REC"/>
    <property type="match status" value="1"/>
</dbReference>
<dbReference type="CDD" id="cd01948">
    <property type="entry name" value="EAL"/>
    <property type="match status" value="1"/>
</dbReference>
<dbReference type="PROSITE" id="PS50112">
    <property type="entry name" value="PAS"/>
    <property type="match status" value="1"/>
</dbReference>
<dbReference type="Pfam" id="PF00563">
    <property type="entry name" value="EAL"/>
    <property type="match status" value="1"/>
</dbReference>
<dbReference type="InterPro" id="IPR000014">
    <property type="entry name" value="PAS"/>
</dbReference>
<dbReference type="Proteomes" id="UP000221384">
    <property type="component" value="Unassembled WGS sequence"/>
</dbReference>
<dbReference type="PANTHER" id="PTHR33121:SF79">
    <property type="entry name" value="CYCLIC DI-GMP PHOSPHODIESTERASE PDED-RELATED"/>
    <property type="match status" value="1"/>
</dbReference>
<dbReference type="PROSITE" id="PS50113">
    <property type="entry name" value="PAC"/>
    <property type="match status" value="1"/>
</dbReference>
<evidence type="ECO:0008006" key="9">
    <source>
        <dbReference type="Google" id="ProtNLM"/>
    </source>
</evidence>
<protein>
    <recommendedName>
        <fullName evidence="9">Diguanylate cyclase</fullName>
    </recommendedName>
</protein>
<dbReference type="PROSITE" id="PS50110">
    <property type="entry name" value="RESPONSE_REGULATORY"/>
    <property type="match status" value="2"/>
</dbReference>
<dbReference type="NCBIfam" id="TIGR00229">
    <property type="entry name" value="sensory_box"/>
    <property type="match status" value="1"/>
</dbReference>
<dbReference type="PANTHER" id="PTHR33121">
    <property type="entry name" value="CYCLIC DI-GMP PHOSPHODIESTERASE PDEF"/>
    <property type="match status" value="1"/>
</dbReference>
<gene>
    <name evidence="7" type="ORF">CPG37_05510</name>
</gene>
<sequence length="769" mass="89683">MSKKILLIESLVAINDTLSLLLNKKNYKIDSIVDFKKVKKALEENSYDFIICDASFFDKELAKIINNQKNIQTKTILLSLEKHDEKRELLFQNGIIECFSKKTCLKELAYDIDNLIKKINKNIKNSILIVDDSSFIRNSMKSILSVKNYTIFLAKDVKDAINILQKKRIDLIFSDLEMPNISGIEFIKIVKKNSSLKNIPILVLSSSQNKQDYSNALKYGAIDFIRKPFVIEEILLKADLHIQHSKQIQEIQKKAKELEEYKRVLNESDIVSKTDSKGIITYANQQFIDISGYTKEELLGKKHTIVRHPDVDPSVFKDMWKHIKEKKTYKNIIKNKKKDGSAYYVDATISPILDINGKVKEIIGVRHDITDIMNPKKQLFDDLKYMKNPVLILLEIANYNLFKEFYSESIMNKFEDEFAKKSLDYFPDYSQLKKVYNLGNGLFAFLKNHEIKSSYIDICLNEVIKNIKEKGIEFRSNIYDIEVSFSYSTEKKHIYDDVIMGIKYAIENNINIVYANNFYRRSQIEARKKLRTIQMIKDALAFDNSKFESYFQGIVDNKTNKIVKYESLVRLKNKKEEILTPYHFLELSKKTGYYTSITKNVINNSFKALSYTNKDISINLSATDIENQEIRNILLELITKKEYKSRVTFELLEDENINDFDLIKDFISLAKMLGDVKISIDDFGAGYSNFKRLLDFQPDFLKIDGSLIKNIKDDNLSRHVVESIILFSKKENIKTVAEFVETKEIFEIIKQMGIDYSQGYYFHKPQKLY</sequence>
<keyword evidence="8" id="KW-1185">Reference proteome</keyword>
<keyword evidence="1" id="KW-0597">Phosphoprotein</keyword>
<dbReference type="InterPro" id="IPR001633">
    <property type="entry name" value="EAL_dom"/>
</dbReference>
<feature type="domain" description="Response regulatory" evidence="3">
    <location>
        <begin position="126"/>
        <end position="242"/>
    </location>
</feature>
<dbReference type="Gene3D" id="3.40.50.2300">
    <property type="match status" value="2"/>
</dbReference>
<evidence type="ECO:0000259" key="5">
    <source>
        <dbReference type="PROSITE" id="PS50113"/>
    </source>
</evidence>
<evidence type="ECO:0000256" key="2">
    <source>
        <dbReference type="SAM" id="Coils"/>
    </source>
</evidence>
<dbReference type="InterPro" id="IPR035919">
    <property type="entry name" value="EAL_sf"/>
</dbReference>
<dbReference type="EMBL" id="NWVW01000005">
    <property type="protein sequence ID" value="PHO10128.1"/>
    <property type="molecule type" value="Genomic_DNA"/>
</dbReference>
<dbReference type="InterPro" id="IPR035965">
    <property type="entry name" value="PAS-like_dom_sf"/>
</dbReference>
<evidence type="ECO:0000259" key="6">
    <source>
        <dbReference type="PROSITE" id="PS50883"/>
    </source>
</evidence>
<dbReference type="Pfam" id="PF00072">
    <property type="entry name" value="Response_reg"/>
    <property type="match status" value="1"/>
</dbReference>
<feature type="domain" description="EAL" evidence="6">
    <location>
        <begin position="529"/>
        <end position="769"/>
    </location>
</feature>
<dbReference type="InterPro" id="IPR000700">
    <property type="entry name" value="PAS-assoc_C"/>
</dbReference>
<organism evidence="7 8">
    <name type="scientific">Malaciobacter canalis</name>
    <dbReference type="NCBI Taxonomy" id="1912871"/>
    <lineage>
        <taxon>Bacteria</taxon>
        <taxon>Pseudomonadati</taxon>
        <taxon>Campylobacterota</taxon>
        <taxon>Epsilonproteobacteria</taxon>
        <taxon>Campylobacterales</taxon>
        <taxon>Arcobacteraceae</taxon>
        <taxon>Malaciobacter</taxon>
    </lineage>
</organism>
<comment type="caution">
    <text evidence="7">The sequence shown here is derived from an EMBL/GenBank/DDBJ whole genome shotgun (WGS) entry which is preliminary data.</text>
</comment>
<proteinExistence type="predicted"/>
<feature type="domain" description="Response regulatory" evidence="3">
    <location>
        <begin position="4"/>
        <end position="116"/>
    </location>
</feature>
<dbReference type="InterPro" id="IPR001610">
    <property type="entry name" value="PAC"/>
</dbReference>
<dbReference type="RefSeq" id="WP_099334153.1">
    <property type="nucleotide sequence ID" value="NZ_CP042812.1"/>
</dbReference>